<comment type="caution">
    <text evidence="1">The sequence shown here is derived from an EMBL/GenBank/DDBJ whole genome shotgun (WGS) entry which is preliminary data.</text>
</comment>
<dbReference type="Proteomes" id="UP000676336">
    <property type="component" value="Unassembled WGS sequence"/>
</dbReference>
<proteinExistence type="predicted"/>
<accession>A0A8S3AQM5</accession>
<protein>
    <submittedName>
        <fullName evidence="1">Uncharacterized protein</fullName>
    </submittedName>
</protein>
<organism evidence="1 2">
    <name type="scientific">Rotaria magnacalcarata</name>
    <dbReference type="NCBI Taxonomy" id="392030"/>
    <lineage>
        <taxon>Eukaryota</taxon>
        <taxon>Metazoa</taxon>
        <taxon>Spiralia</taxon>
        <taxon>Gnathifera</taxon>
        <taxon>Rotifera</taxon>
        <taxon>Eurotatoria</taxon>
        <taxon>Bdelloidea</taxon>
        <taxon>Philodinida</taxon>
        <taxon>Philodinidae</taxon>
        <taxon>Rotaria</taxon>
    </lineage>
</organism>
<dbReference type="AlphaFoldDB" id="A0A8S3AQM5"/>
<feature type="non-terminal residue" evidence="1">
    <location>
        <position position="1"/>
    </location>
</feature>
<gene>
    <name evidence="1" type="ORF">SMN809_LOCUS44125</name>
</gene>
<evidence type="ECO:0000313" key="2">
    <source>
        <dbReference type="Proteomes" id="UP000676336"/>
    </source>
</evidence>
<reference evidence="1" key="1">
    <citation type="submission" date="2021-02" db="EMBL/GenBank/DDBJ databases">
        <authorList>
            <person name="Nowell W R."/>
        </authorList>
    </citation>
    <scope>NUCLEOTIDE SEQUENCE</scope>
</reference>
<name>A0A8S3AQM5_9BILA</name>
<sequence length="133" mass="15559">CWQSFPIHNPIHKYPINQPIPFNYANTVLPSQAPSDIEDGHMLTWFKQFESQKNHFEHVSDFELPLVDETNPRNVLVKKMSNDLKPLNSLLQKSSTRFYYDQTEPSIADYFVFEAFTASRDYCQKLLPNAEDC</sequence>
<dbReference type="EMBL" id="CAJOBI010131704">
    <property type="protein sequence ID" value="CAF4727630.1"/>
    <property type="molecule type" value="Genomic_DNA"/>
</dbReference>
<evidence type="ECO:0000313" key="1">
    <source>
        <dbReference type="EMBL" id="CAF4727630.1"/>
    </source>
</evidence>